<evidence type="ECO:0000256" key="2">
    <source>
        <dbReference type="SAM" id="MobiDB-lite"/>
    </source>
</evidence>
<evidence type="ECO:0000256" key="3">
    <source>
        <dbReference type="SAM" id="SignalP"/>
    </source>
</evidence>
<evidence type="ECO:0000256" key="1">
    <source>
        <dbReference type="SAM" id="Coils"/>
    </source>
</evidence>
<feature type="compositionally biased region" description="Low complexity" evidence="2">
    <location>
        <begin position="31"/>
        <end position="44"/>
    </location>
</feature>
<dbReference type="AlphaFoldDB" id="A0A1H9U024"/>
<dbReference type="Proteomes" id="UP000198948">
    <property type="component" value="Unassembled WGS sequence"/>
</dbReference>
<sequence>MKKKIIGSCLILLFLLTACGKKEEAEKEASESSSTNETTQQSAAKIEDLRDGTNFTDFDGETQLAIVFATLNDIVVAYDYGVGGAEAQLKTEMTPESISNMKESVDSMAAQQEKLRQESTEVLGRLDIFKEKAKTEEEVALLKQAQEELADVSQQILEVLAQVTPENAAMSRTTVDALKEQYLAKSEGIMTAMKKIVQVAGLDEEKFMNLTIYIIDHVAKE</sequence>
<reference evidence="4 5" key="1">
    <citation type="submission" date="2016-10" db="EMBL/GenBank/DDBJ databases">
        <authorList>
            <person name="de Groot N.N."/>
        </authorList>
    </citation>
    <scope>NUCLEOTIDE SEQUENCE [LARGE SCALE GENOMIC DNA]</scope>
    <source>
        <strain evidence="4 5">DSM 13760</strain>
    </source>
</reference>
<dbReference type="EMBL" id="FOHA01000019">
    <property type="protein sequence ID" value="SES02796.1"/>
    <property type="molecule type" value="Genomic_DNA"/>
</dbReference>
<gene>
    <name evidence="4" type="ORF">SAMN04488559_11913</name>
</gene>
<dbReference type="RefSeq" id="WP_092653571.1">
    <property type="nucleotide sequence ID" value="NZ_FOHA01000019.1"/>
</dbReference>
<feature type="coiled-coil region" evidence="1">
    <location>
        <begin position="98"/>
        <end position="162"/>
    </location>
</feature>
<keyword evidence="1" id="KW-0175">Coiled coil</keyword>
<feature type="region of interest" description="Disordered" evidence="2">
    <location>
        <begin position="25"/>
        <end position="46"/>
    </location>
</feature>
<accession>A0A1H9U024</accession>
<feature type="signal peptide" evidence="3">
    <location>
        <begin position="1"/>
        <end position="20"/>
    </location>
</feature>
<keyword evidence="5" id="KW-1185">Reference proteome</keyword>
<evidence type="ECO:0000313" key="5">
    <source>
        <dbReference type="Proteomes" id="UP000198948"/>
    </source>
</evidence>
<proteinExistence type="predicted"/>
<protein>
    <recommendedName>
        <fullName evidence="6">Cell-wall binding lipoprotein</fullName>
    </recommendedName>
</protein>
<keyword evidence="3" id="KW-0732">Signal</keyword>
<evidence type="ECO:0008006" key="6">
    <source>
        <dbReference type="Google" id="ProtNLM"/>
    </source>
</evidence>
<evidence type="ECO:0000313" key="4">
    <source>
        <dbReference type="EMBL" id="SES02796.1"/>
    </source>
</evidence>
<dbReference type="PROSITE" id="PS51257">
    <property type="entry name" value="PROKAR_LIPOPROTEIN"/>
    <property type="match status" value="1"/>
</dbReference>
<name>A0A1H9U024_9LACT</name>
<organism evidence="4 5">
    <name type="scientific">Isobaculum melis</name>
    <dbReference type="NCBI Taxonomy" id="142588"/>
    <lineage>
        <taxon>Bacteria</taxon>
        <taxon>Bacillati</taxon>
        <taxon>Bacillota</taxon>
        <taxon>Bacilli</taxon>
        <taxon>Lactobacillales</taxon>
        <taxon>Carnobacteriaceae</taxon>
        <taxon>Isobaculum</taxon>
    </lineage>
</organism>
<feature type="chain" id="PRO_5039649385" description="Cell-wall binding lipoprotein" evidence="3">
    <location>
        <begin position="21"/>
        <end position="221"/>
    </location>
</feature>